<dbReference type="InterPro" id="IPR024983">
    <property type="entry name" value="CHAT_dom"/>
</dbReference>
<organism evidence="3 4">
    <name type="scientific">Russula ochroleuca</name>
    <dbReference type="NCBI Taxonomy" id="152965"/>
    <lineage>
        <taxon>Eukaryota</taxon>
        <taxon>Fungi</taxon>
        <taxon>Dikarya</taxon>
        <taxon>Basidiomycota</taxon>
        <taxon>Agaricomycotina</taxon>
        <taxon>Agaricomycetes</taxon>
        <taxon>Russulales</taxon>
        <taxon>Russulaceae</taxon>
        <taxon>Russula</taxon>
    </lineage>
</organism>
<name>A0A9P5MU44_9AGAM</name>
<reference evidence="3" key="1">
    <citation type="submission" date="2019-10" db="EMBL/GenBank/DDBJ databases">
        <authorList>
            <consortium name="DOE Joint Genome Institute"/>
            <person name="Kuo A."/>
            <person name="Miyauchi S."/>
            <person name="Kiss E."/>
            <person name="Drula E."/>
            <person name="Kohler A."/>
            <person name="Sanchez-Garcia M."/>
            <person name="Andreopoulos B."/>
            <person name="Barry K.W."/>
            <person name="Bonito G."/>
            <person name="Buee M."/>
            <person name="Carver A."/>
            <person name="Chen C."/>
            <person name="Cichocki N."/>
            <person name="Clum A."/>
            <person name="Culley D."/>
            <person name="Crous P.W."/>
            <person name="Fauchery L."/>
            <person name="Girlanda M."/>
            <person name="Hayes R."/>
            <person name="Keri Z."/>
            <person name="LaButti K."/>
            <person name="Lipzen A."/>
            <person name="Lombard V."/>
            <person name="Magnuson J."/>
            <person name="Maillard F."/>
            <person name="Morin E."/>
            <person name="Murat C."/>
            <person name="Nolan M."/>
            <person name="Ohm R."/>
            <person name="Pangilinan J."/>
            <person name="Pereira M."/>
            <person name="Perotto S."/>
            <person name="Peter M."/>
            <person name="Riley R."/>
            <person name="Sitrit Y."/>
            <person name="Stielow B."/>
            <person name="Szollosi G."/>
            <person name="Zifcakova L."/>
            <person name="Stursova M."/>
            <person name="Spatafora J.W."/>
            <person name="Tedersoo L."/>
            <person name="Vaario L.-M."/>
            <person name="Yamada A."/>
            <person name="Yan M."/>
            <person name="Wang P."/>
            <person name="Xu J."/>
            <person name="Bruns T."/>
            <person name="Baldrian P."/>
            <person name="Vilgalys R."/>
            <person name="Henrissat B."/>
            <person name="Grigoriev I.V."/>
            <person name="Hibbett D."/>
            <person name="Nagy L.G."/>
            <person name="Martin F.M."/>
        </authorList>
    </citation>
    <scope>NUCLEOTIDE SEQUENCE</scope>
    <source>
        <strain evidence="3">Prilba</strain>
    </source>
</reference>
<evidence type="ECO:0000313" key="2">
    <source>
        <dbReference type="EMBL" id="KAF8461959.1"/>
    </source>
</evidence>
<dbReference type="EMBL" id="WHVB01000108">
    <property type="protein sequence ID" value="KAF8461959.1"/>
    <property type="molecule type" value="Genomic_DNA"/>
</dbReference>
<sequence length="1025" mass="115714">MSAQQLRLHELATQISFLQNHISSLPRPHPLRVPCVQALAFALLERYTMLNDSHDLDQSILHFTEAIFLPLPPVPWDGRCRNIIQIFWAITLALVRRTIESRQPEDVTQSIIYLRYLRGQSLEAFNIPPNHVTGYLVNALAIRAELKLEDVRQDIEEMAVLCHELLKSDISTTSLSCSIMGLVRAVFVNTQSRMLSEQQEPSDKVIECLREANVRLPDSHEVSIMLAWSLFDRYCIACSNDDYEEGITILDNVIRASGAQCQEIALRLVTSFAGTRFCKFGKPEYLEEAIYRTRTLLGGDTFLGDVLHPTLMYGLTFLQGFRFDGSGVASGFREHLRNSGVSDSDHPSFQDLTASFTELNVDNQYKHLHAIMSVDCVTDEVEVEEAIKYCRLLLGSSHHGSIIADLADVALGILLPRAFWSTSKIEYLNEAISVLRDTFNTPGVQRADFSVIQRLISSLSIRSNLFHRREDFDEIMQLFPMAVSDERARTPDRFLLSCDWALIARNSRHSSTLAAYDCAISLMQDTLIYFPTLDIQHSRLVPIRDRYETLPLDYASYHVSTGQLPRAIETLERGRALIWSEMRGLRTSIDQIRATDSHLAEKFAAVNRDLEMLTLTISSNSDDYGRDGRSIRMDPFGHLVVQQRKLLDYRNKLISQIQALPGLETFLKSPSFDNLRSAAVRGPVIIINHSIWRSDILILGHSSPPSLIPTADDFYDRANDLRDQLLGARKEGLDSNQYEDALSSVLKELYELVGQPVIQRFNELRVPEQSRVWWCPTSVFCSLPLHAMGPIPSDDGPAQYFLDLYIPSYTPTLSTLIESNTPCSYTSDKPSILLISQPDASLPGARGEMRVVQATGTDVTTLISAMATPTAVLESLRDHRFAHIVCHGVLKPGKPFEASFKLYRDKCLSLFDIVQSRLPKAEFAFLSACHTAELTEESIADEALHLAAAMQYCGFRSVVGTMWAMADIDGRDLARNFYKQVFSGRKQGERYYERTAEALRDAVKNLRRKTGMTLERWVNFVHHGA</sequence>
<proteinExistence type="predicted"/>
<dbReference type="Proteomes" id="UP000759537">
    <property type="component" value="Unassembled WGS sequence"/>
</dbReference>
<feature type="domain" description="CHAT" evidence="1">
    <location>
        <begin position="745"/>
        <end position="1024"/>
    </location>
</feature>
<accession>A0A9P5MU44</accession>
<keyword evidence="4" id="KW-1185">Reference proteome</keyword>
<dbReference type="EMBL" id="WHVB01000010">
    <property type="protein sequence ID" value="KAF8478908.1"/>
    <property type="molecule type" value="Genomic_DNA"/>
</dbReference>
<evidence type="ECO:0000259" key="1">
    <source>
        <dbReference type="Pfam" id="PF12770"/>
    </source>
</evidence>
<dbReference type="AlphaFoldDB" id="A0A9P5MU44"/>
<gene>
    <name evidence="3" type="ORF">DFH94DRAFT_31696</name>
    <name evidence="2" type="ORF">DFH94DRAFT_52902</name>
</gene>
<protein>
    <submittedName>
        <fullName evidence="3">CHAT domain-containing protein</fullName>
    </submittedName>
</protein>
<evidence type="ECO:0000313" key="3">
    <source>
        <dbReference type="EMBL" id="KAF8478908.1"/>
    </source>
</evidence>
<dbReference type="Pfam" id="PF12770">
    <property type="entry name" value="CHAT"/>
    <property type="match status" value="1"/>
</dbReference>
<comment type="caution">
    <text evidence="3">The sequence shown here is derived from an EMBL/GenBank/DDBJ whole genome shotgun (WGS) entry which is preliminary data.</text>
</comment>
<dbReference type="OrthoDB" id="9991317at2759"/>
<evidence type="ECO:0000313" key="4">
    <source>
        <dbReference type="Proteomes" id="UP000759537"/>
    </source>
</evidence>
<reference evidence="3" key="2">
    <citation type="journal article" date="2020" name="Nat. Commun.">
        <title>Large-scale genome sequencing of mycorrhizal fungi provides insights into the early evolution of symbiotic traits.</title>
        <authorList>
            <person name="Miyauchi S."/>
            <person name="Kiss E."/>
            <person name="Kuo A."/>
            <person name="Drula E."/>
            <person name="Kohler A."/>
            <person name="Sanchez-Garcia M."/>
            <person name="Morin E."/>
            <person name="Andreopoulos B."/>
            <person name="Barry K.W."/>
            <person name="Bonito G."/>
            <person name="Buee M."/>
            <person name="Carver A."/>
            <person name="Chen C."/>
            <person name="Cichocki N."/>
            <person name="Clum A."/>
            <person name="Culley D."/>
            <person name="Crous P.W."/>
            <person name="Fauchery L."/>
            <person name="Girlanda M."/>
            <person name="Hayes R.D."/>
            <person name="Keri Z."/>
            <person name="LaButti K."/>
            <person name="Lipzen A."/>
            <person name="Lombard V."/>
            <person name="Magnuson J."/>
            <person name="Maillard F."/>
            <person name="Murat C."/>
            <person name="Nolan M."/>
            <person name="Ohm R.A."/>
            <person name="Pangilinan J."/>
            <person name="Pereira M.F."/>
            <person name="Perotto S."/>
            <person name="Peter M."/>
            <person name="Pfister S."/>
            <person name="Riley R."/>
            <person name="Sitrit Y."/>
            <person name="Stielow J.B."/>
            <person name="Szollosi G."/>
            <person name="Zifcakova L."/>
            <person name="Stursova M."/>
            <person name="Spatafora J.W."/>
            <person name="Tedersoo L."/>
            <person name="Vaario L.M."/>
            <person name="Yamada A."/>
            <person name="Yan M."/>
            <person name="Wang P."/>
            <person name="Xu J."/>
            <person name="Bruns T."/>
            <person name="Baldrian P."/>
            <person name="Vilgalys R."/>
            <person name="Dunand C."/>
            <person name="Henrissat B."/>
            <person name="Grigoriev I.V."/>
            <person name="Hibbett D."/>
            <person name="Nagy L.G."/>
            <person name="Martin F.M."/>
        </authorList>
    </citation>
    <scope>NUCLEOTIDE SEQUENCE</scope>
    <source>
        <strain evidence="3">Prilba</strain>
    </source>
</reference>